<dbReference type="RefSeq" id="WP_004216896.1">
    <property type="nucleotide sequence ID" value="NC_013922.1"/>
</dbReference>
<evidence type="ECO:0000313" key="2">
    <source>
        <dbReference type="EMBL" id="ELY25287.1"/>
    </source>
</evidence>
<dbReference type="OrthoDB" id="163840at2157"/>
<keyword evidence="3" id="KW-1185">Reference proteome</keyword>
<organism evidence="1 3">
    <name type="scientific">Natrialba magadii (strain ATCC 43099 / DSM 3394 / CCM 3739 / CIP 104546 / IAM 13178 / JCM 8861 / NBRC 102185 / NCIMB 2190 / MS3)</name>
    <name type="common">Natronobacterium magadii</name>
    <dbReference type="NCBI Taxonomy" id="547559"/>
    <lineage>
        <taxon>Archaea</taxon>
        <taxon>Methanobacteriati</taxon>
        <taxon>Methanobacteriota</taxon>
        <taxon>Stenosarchaea group</taxon>
        <taxon>Halobacteria</taxon>
        <taxon>Halobacteriales</taxon>
        <taxon>Natrialbaceae</taxon>
        <taxon>Natrialba</taxon>
    </lineage>
</organism>
<gene>
    <name evidence="1" type="ordered locus">Nmag_1048</name>
    <name evidence="2" type="ORF">C500_17756</name>
</gene>
<dbReference type="EMBL" id="AOHS01000056">
    <property type="protein sequence ID" value="ELY25287.1"/>
    <property type="molecule type" value="Genomic_DNA"/>
</dbReference>
<dbReference type="HOGENOM" id="CLU_2299411_0_0_2"/>
<name>D3SRC7_NATMM</name>
<proteinExistence type="predicted"/>
<dbReference type="PaxDb" id="547559-Nmag_1048"/>
<dbReference type="Proteomes" id="UP000011543">
    <property type="component" value="Unassembled WGS sequence"/>
</dbReference>
<evidence type="ECO:0000313" key="4">
    <source>
        <dbReference type="Proteomes" id="UP000011543"/>
    </source>
</evidence>
<reference evidence="1" key="4">
    <citation type="submission" date="2016-09" db="EMBL/GenBank/DDBJ databases">
        <authorList>
            <person name="Pfeiffer F."/>
        </authorList>
    </citation>
    <scope>NUCLEOTIDE SEQUENCE</scope>
    <source>
        <strain evidence="1">ATCC 43099</strain>
    </source>
</reference>
<protein>
    <submittedName>
        <fullName evidence="1">Uncharacterized protein</fullName>
    </submittedName>
</protein>
<accession>D3SRC7</accession>
<reference evidence="3" key="1">
    <citation type="submission" date="2010-02" db="EMBL/GenBank/DDBJ databases">
        <title>Complete sequence of chromosome of Natrialba magadii ATCC 43099.</title>
        <authorList>
            <consortium name="US DOE Joint Genome Institute"/>
            <person name="Lucas S."/>
            <person name="Copeland A."/>
            <person name="Lapidus A."/>
            <person name="Cheng J.-F."/>
            <person name="Bruce D."/>
            <person name="Goodwin L."/>
            <person name="Pitluck S."/>
            <person name="Davenport K."/>
            <person name="Saunders E."/>
            <person name="Detter J.C."/>
            <person name="Han C."/>
            <person name="Tapia R."/>
            <person name="Land M."/>
            <person name="Hauser L."/>
            <person name="Kyrpides N."/>
            <person name="Mikhailova N."/>
            <person name="De Castro R.E."/>
            <person name="Maupin-Furlow J.A."/>
            <person name="Woyke T."/>
        </authorList>
    </citation>
    <scope>NUCLEOTIDE SEQUENCE [LARGE SCALE GENOMIC DNA]</scope>
    <source>
        <strain evidence="3">ATCC 43099 / DSM 3394 / CCM 3739 / CIP 104546 / IAM 13178 / JCM 8861 / NBRC 102185 / NCIMB 2190 / MS3</strain>
    </source>
</reference>
<evidence type="ECO:0000313" key="3">
    <source>
        <dbReference type="Proteomes" id="UP000001879"/>
    </source>
</evidence>
<dbReference type="PATRIC" id="fig|547559.17.peg.3493"/>
<dbReference type="eggNOG" id="arCOG13442">
    <property type="taxonomic scope" value="Archaea"/>
</dbReference>
<dbReference type="STRING" id="547559.Nmag_1048"/>
<dbReference type="EMBL" id="CP001932">
    <property type="protein sequence ID" value="ADD04632.1"/>
    <property type="molecule type" value="Genomic_DNA"/>
</dbReference>
<reference evidence="2 4" key="3">
    <citation type="journal article" date="2014" name="PLoS Genet.">
        <title>Phylogenetically driven sequencing of extremely halophilic archaea reveals strategies for static and dynamic osmo-response.</title>
        <authorList>
            <person name="Becker E.A."/>
            <person name="Seitzer P.M."/>
            <person name="Tritt A."/>
            <person name="Larsen D."/>
            <person name="Krusor M."/>
            <person name="Yao A.I."/>
            <person name="Wu D."/>
            <person name="Madern D."/>
            <person name="Eisen J.A."/>
            <person name="Darling A.E."/>
            <person name="Facciotti M.T."/>
        </authorList>
    </citation>
    <scope>NUCLEOTIDE SEQUENCE [LARGE SCALE GENOMIC DNA]</scope>
    <source>
        <strain evidence="4">ATCC 43099 / DSM 3394 / CCM 3739 / CIP 104546 / IAM 13178 / JCM 8861 / NBRC 102185 / NCIMB 2190 / MS3</strain>
        <strain evidence="2">MS-3</strain>
    </source>
</reference>
<reference evidence="1 3" key="2">
    <citation type="journal article" date="2012" name="BMC Genomics">
        <title>A comparative genomics perspective on the genetic content of the alkaliphilic haloarchaeon Natrialba magadii ATCC 43099T.</title>
        <authorList>
            <person name="Siddaramappa S."/>
            <person name="Challacombe J.F."/>
            <person name="Decastro R.E."/>
            <person name="Pfeiffer F."/>
            <person name="Sastre D.E."/>
            <person name="Gimenez M.I."/>
            <person name="Paggi R.A."/>
            <person name="Detter J.C."/>
            <person name="Davenport K.W."/>
            <person name="Goodwin L.A."/>
            <person name="Kyrpides N."/>
            <person name="Tapia R."/>
            <person name="Pitluck S."/>
            <person name="Lucas S."/>
            <person name="Woyke T."/>
            <person name="Maupin-Furlow J.A."/>
        </authorList>
    </citation>
    <scope>NUCLEOTIDE SEQUENCE [LARGE SCALE GENOMIC DNA]</scope>
    <source>
        <strain evidence="1">ATCC 43099</strain>
        <strain evidence="3">ATCC 43099 / DSM 3394 / CCM 3739 / CIP 104546 / IAM 13178 / JCM 8861 / NBRC 102185 / NCIMB 2190 / MS3</strain>
    </source>
</reference>
<sequence length="100" mass="10760">MGEATVSSDPDELVERINELAAGGPSTDGQQSSVKQFALELVRQHHDRINEHYYERGLSDAEAEARTLDEAGLSTAGIVLAMSATGRPDVSERMVTACLE</sequence>
<dbReference type="KEGG" id="nmg:Nmag_1048"/>
<dbReference type="GeneID" id="8823879"/>
<dbReference type="AlphaFoldDB" id="D3SRC7"/>
<dbReference type="Proteomes" id="UP000001879">
    <property type="component" value="Chromosome"/>
</dbReference>
<evidence type="ECO:0000313" key="1">
    <source>
        <dbReference type="EMBL" id="ADD04632.1"/>
    </source>
</evidence>